<dbReference type="PROSITE" id="PS51257">
    <property type="entry name" value="PROKAR_LIPOPROTEIN"/>
    <property type="match status" value="1"/>
</dbReference>
<evidence type="ECO:0000313" key="1">
    <source>
        <dbReference type="EMBL" id="KAK4783037.1"/>
    </source>
</evidence>
<name>A0AAN7LNX2_TRANT</name>
<organism evidence="1 2">
    <name type="scientific">Trapa natans</name>
    <name type="common">Water chestnut</name>
    <dbReference type="NCBI Taxonomy" id="22666"/>
    <lineage>
        <taxon>Eukaryota</taxon>
        <taxon>Viridiplantae</taxon>
        <taxon>Streptophyta</taxon>
        <taxon>Embryophyta</taxon>
        <taxon>Tracheophyta</taxon>
        <taxon>Spermatophyta</taxon>
        <taxon>Magnoliopsida</taxon>
        <taxon>eudicotyledons</taxon>
        <taxon>Gunneridae</taxon>
        <taxon>Pentapetalae</taxon>
        <taxon>rosids</taxon>
        <taxon>malvids</taxon>
        <taxon>Myrtales</taxon>
        <taxon>Lythraceae</taxon>
        <taxon>Trapa</taxon>
    </lineage>
</organism>
<dbReference type="EMBL" id="JAXQNO010000015">
    <property type="protein sequence ID" value="KAK4783037.1"/>
    <property type="molecule type" value="Genomic_DNA"/>
</dbReference>
<gene>
    <name evidence="1" type="ORF">SAY86_007411</name>
</gene>
<dbReference type="AlphaFoldDB" id="A0AAN7LNX2"/>
<sequence>MIRQEIKEEMLLVRKKSTAITIATLLILLLVAGCFRGGLADSQQSNPRRILMDADVNVDDVLALLYLLKLNRSEFSHEKDG</sequence>
<accession>A0AAN7LNX2</accession>
<keyword evidence="2" id="KW-1185">Reference proteome</keyword>
<proteinExistence type="predicted"/>
<protein>
    <submittedName>
        <fullName evidence="1">Uncharacterized protein</fullName>
    </submittedName>
</protein>
<reference evidence="1 2" key="1">
    <citation type="journal article" date="2023" name="Hortic Res">
        <title>Pangenome of water caltrop reveals structural variations and asymmetric subgenome divergence after allopolyploidization.</title>
        <authorList>
            <person name="Zhang X."/>
            <person name="Chen Y."/>
            <person name="Wang L."/>
            <person name="Yuan Y."/>
            <person name="Fang M."/>
            <person name="Shi L."/>
            <person name="Lu R."/>
            <person name="Comes H.P."/>
            <person name="Ma Y."/>
            <person name="Chen Y."/>
            <person name="Huang G."/>
            <person name="Zhou Y."/>
            <person name="Zheng Z."/>
            <person name="Qiu Y."/>
        </authorList>
    </citation>
    <scope>NUCLEOTIDE SEQUENCE [LARGE SCALE GENOMIC DNA]</scope>
    <source>
        <strain evidence="1">F231</strain>
    </source>
</reference>
<evidence type="ECO:0000313" key="2">
    <source>
        <dbReference type="Proteomes" id="UP001346149"/>
    </source>
</evidence>
<dbReference type="Proteomes" id="UP001346149">
    <property type="component" value="Unassembled WGS sequence"/>
</dbReference>
<comment type="caution">
    <text evidence="1">The sequence shown here is derived from an EMBL/GenBank/DDBJ whole genome shotgun (WGS) entry which is preliminary data.</text>
</comment>